<evidence type="ECO:0000313" key="2">
    <source>
        <dbReference type="Proteomes" id="UP000624325"/>
    </source>
</evidence>
<dbReference type="Proteomes" id="UP000624325">
    <property type="component" value="Unassembled WGS sequence"/>
</dbReference>
<proteinExistence type="predicted"/>
<accession>A0ABQ4C3W6</accession>
<gene>
    <name evidence="1" type="ORF">Air01nite_30750</name>
</gene>
<keyword evidence="2" id="KW-1185">Reference proteome</keyword>
<protein>
    <recommendedName>
        <fullName evidence="3">Excreted virulence factor EspC (Type VII ESX diderm)</fullName>
    </recommendedName>
</protein>
<evidence type="ECO:0000313" key="1">
    <source>
        <dbReference type="EMBL" id="GIF56980.1"/>
    </source>
</evidence>
<name>A0ABQ4C3W6_9ACTN</name>
<dbReference type="EMBL" id="BONC01000019">
    <property type="protein sequence ID" value="GIF56980.1"/>
    <property type="molecule type" value="Genomic_DNA"/>
</dbReference>
<organism evidence="1 2">
    <name type="scientific">Asanoa iriomotensis</name>
    <dbReference type="NCBI Taxonomy" id="234613"/>
    <lineage>
        <taxon>Bacteria</taxon>
        <taxon>Bacillati</taxon>
        <taxon>Actinomycetota</taxon>
        <taxon>Actinomycetes</taxon>
        <taxon>Micromonosporales</taxon>
        <taxon>Micromonosporaceae</taxon>
        <taxon>Asanoa</taxon>
    </lineage>
</organism>
<sequence>MGEGFRTDVDEIMTCRARLAEIRERAADILTLAEDANPEWYIWGLIGAPFAAWYWQYADDTYEHLSMMGEALADRVDALDCTAQAYRDTEQEIDKALQSIRELLGGAAP</sequence>
<evidence type="ECO:0008006" key="3">
    <source>
        <dbReference type="Google" id="ProtNLM"/>
    </source>
</evidence>
<reference evidence="1 2" key="1">
    <citation type="submission" date="2021-01" db="EMBL/GenBank/DDBJ databases">
        <title>Whole genome shotgun sequence of Asanoa iriomotensis NBRC 100142.</title>
        <authorList>
            <person name="Komaki H."/>
            <person name="Tamura T."/>
        </authorList>
    </citation>
    <scope>NUCLEOTIDE SEQUENCE [LARGE SCALE GENOMIC DNA]</scope>
    <source>
        <strain evidence="1 2">NBRC 100142</strain>
    </source>
</reference>
<comment type="caution">
    <text evidence="1">The sequence shown here is derived from an EMBL/GenBank/DDBJ whole genome shotgun (WGS) entry which is preliminary data.</text>
</comment>
<dbReference type="RefSeq" id="WP_203703012.1">
    <property type="nucleotide sequence ID" value="NZ_BAAALU010000034.1"/>
</dbReference>